<gene>
    <name evidence="2" type="primary">LOC142178016</name>
</gene>
<keyword evidence="1" id="KW-1185">Reference proteome</keyword>
<proteinExistence type="predicted"/>
<evidence type="ECO:0000313" key="1">
    <source>
        <dbReference type="Proteomes" id="UP000790787"/>
    </source>
</evidence>
<dbReference type="RefSeq" id="XP_075103432.1">
    <property type="nucleotide sequence ID" value="XM_075247331.1"/>
</dbReference>
<reference evidence="2" key="2">
    <citation type="submission" date="2025-08" db="UniProtKB">
        <authorList>
            <consortium name="RefSeq"/>
        </authorList>
    </citation>
    <scope>IDENTIFICATION</scope>
    <source>
        <tissue evidence="2">Leaf</tissue>
    </source>
</reference>
<protein>
    <submittedName>
        <fullName evidence="2">Secreted RxLR effector protein 78-like</fullName>
    </submittedName>
</protein>
<accession>A0AC58U1R5</accession>
<sequence length="156" mass="17845">MEKVLPSLISPNQSSFMKGRSIFENILLTQEIITDIRMRGKPANVVIKLDMAKAYDRVNWKYLLQVLRKMRFAKHSINMIGNLVVNNWYSVLLNGQTSGFFKSSRGVKQGDPLSPALFILLADVLSRSLNNLFSDRKFIIWNAKVDRSSKPLVLCR</sequence>
<organism evidence="1 2">
    <name type="scientific">Nicotiana tabacum</name>
    <name type="common">Common tobacco</name>
    <dbReference type="NCBI Taxonomy" id="4097"/>
    <lineage>
        <taxon>Eukaryota</taxon>
        <taxon>Viridiplantae</taxon>
        <taxon>Streptophyta</taxon>
        <taxon>Embryophyta</taxon>
        <taxon>Tracheophyta</taxon>
        <taxon>Spermatophyta</taxon>
        <taxon>Magnoliopsida</taxon>
        <taxon>eudicotyledons</taxon>
        <taxon>Gunneridae</taxon>
        <taxon>Pentapetalae</taxon>
        <taxon>asterids</taxon>
        <taxon>lamiids</taxon>
        <taxon>Solanales</taxon>
        <taxon>Solanaceae</taxon>
        <taxon>Nicotianoideae</taxon>
        <taxon>Nicotianeae</taxon>
        <taxon>Nicotiana</taxon>
    </lineage>
</organism>
<evidence type="ECO:0000313" key="2">
    <source>
        <dbReference type="RefSeq" id="XP_075103432.1"/>
    </source>
</evidence>
<reference evidence="1" key="1">
    <citation type="journal article" date="2014" name="Nat. Commun.">
        <title>The tobacco genome sequence and its comparison with those of tomato and potato.</title>
        <authorList>
            <person name="Sierro N."/>
            <person name="Battey J.N."/>
            <person name="Ouadi S."/>
            <person name="Bakaher N."/>
            <person name="Bovet L."/>
            <person name="Willig A."/>
            <person name="Goepfert S."/>
            <person name="Peitsch M.C."/>
            <person name="Ivanov N.V."/>
        </authorList>
    </citation>
    <scope>NUCLEOTIDE SEQUENCE [LARGE SCALE GENOMIC DNA]</scope>
</reference>
<dbReference type="Proteomes" id="UP000790787">
    <property type="component" value="Chromosome 24"/>
</dbReference>
<name>A0AC58U1R5_TOBAC</name>